<reference evidence="1" key="1">
    <citation type="submission" date="2021-01" db="EMBL/GenBank/DDBJ databases">
        <title>Chlamydial infections in birds of prey presented to California wildlife rehabilitation facilities.</title>
        <authorList>
            <person name="Seibert B.A."/>
            <person name="Keel M.K."/>
            <person name="Kelly T.R."/>
            <person name="Nilsen R.A."/>
            <person name="Pesti D.R."/>
            <person name="Ciembor P.X."/>
            <person name="Gregory C.R."/>
            <person name="Ritchie B.W."/>
            <person name="Hawkins M.G."/>
        </authorList>
    </citation>
    <scope>NUCLEOTIDE SEQUENCE [LARGE SCALE GENOMIC DNA]</scope>
    <source>
        <strain evidence="1">SWA</strain>
    </source>
</reference>
<dbReference type="Proteomes" id="UP000683565">
    <property type="component" value="Chromosome"/>
</dbReference>
<name>A0ABX8LE57_9CHLA</name>
<organism evidence="1 2">
    <name type="scientific">Chlamydia buteonis</name>
    <dbReference type="NCBI Taxonomy" id="2494525"/>
    <lineage>
        <taxon>Bacteria</taxon>
        <taxon>Pseudomonadati</taxon>
        <taxon>Chlamydiota</taxon>
        <taxon>Chlamydiia</taxon>
        <taxon>Chlamydiales</taxon>
        <taxon>Chlamydiaceae</taxon>
        <taxon>Chlamydia/Chlamydophila group</taxon>
        <taxon>Chlamydia</taxon>
    </lineage>
</organism>
<dbReference type="RefSeq" id="WP_131744271.1">
    <property type="nucleotide sequence ID" value="NZ_CAAAFM010000002.1"/>
</dbReference>
<dbReference type="EMBL" id="CP067334">
    <property type="protein sequence ID" value="QXE27905.1"/>
    <property type="molecule type" value="Genomic_DNA"/>
</dbReference>
<gene>
    <name evidence="1" type="ORF">JJJ19_04770</name>
</gene>
<keyword evidence="1" id="KW-0378">Hydrolase</keyword>
<sequence length="436" mass="46944">MKNIIKNIKTQYSSATTPEELNETSNNENEVVENQNVIPDEKILFSCVNDSNGTSKNVMRQPWNVSNQRITNIVRGNNDPAPNGSIALKSDLSDYLQKGDITTTGAFLRSTGGLMIGDIDMGSSYTVVGLPTSYKTTFVNSTDIASVGMVEEDIGTLAHKVTDLINRINQLTSANGLDKIIQDLGTPTLGDTGIQPDVTLKKPQEAKWLVRAGGNSMQGDLGFQKSEQGSPTTPEPTITNLLISENPKNKTTAALGAISTGTSKDDLQRIVAVGDITETLKSLTSGNNSYPNWSGMDIPFVCLKQGASNGSSSTGYDKSKNSELYIQTKDENSITLLRRGVYCVSFLYDFTQTTPPIPPPAKSVEVSCALSLQPQGGEKQECYKVTGNSNSSLIGKTYIFVPGDRASVSTDLIFEISSTPEVSQRTWTVTFIGAAY</sequence>
<keyword evidence="2" id="KW-1185">Reference proteome</keyword>
<proteinExistence type="predicted"/>
<accession>A0ABX8LE57</accession>
<protein>
    <submittedName>
        <fullName evidence="1">Hydrolase</fullName>
    </submittedName>
</protein>
<evidence type="ECO:0000313" key="2">
    <source>
        <dbReference type="Proteomes" id="UP000683565"/>
    </source>
</evidence>
<evidence type="ECO:0000313" key="1">
    <source>
        <dbReference type="EMBL" id="QXE27905.1"/>
    </source>
</evidence>
<dbReference type="GO" id="GO:0016787">
    <property type="term" value="F:hydrolase activity"/>
    <property type="evidence" value="ECO:0007669"/>
    <property type="project" value="UniProtKB-KW"/>
</dbReference>